<dbReference type="InterPro" id="IPR038396">
    <property type="entry name" value="SpoIIAA-like_sf"/>
</dbReference>
<accession>A0A0C2HEG2</accession>
<comment type="caution">
    <text evidence="1">The sequence shown here is derived from an EMBL/GenBank/DDBJ whole genome shotgun (WGS) entry which is preliminary data.</text>
</comment>
<protein>
    <submittedName>
        <fullName evidence="2">STAS/SEC14 domain-containing protein</fullName>
    </submittedName>
</protein>
<dbReference type="OrthoDB" id="2389786at2"/>
<dbReference type="AlphaFoldDB" id="A0A0C2HEG2"/>
<dbReference type="Gene3D" id="3.40.50.10600">
    <property type="entry name" value="SpoIIaa-like domains"/>
    <property type="match status" value="1"/>
</dbReference>
<dbReference type="EMBL" id="JXII01000009">
    <property type="protein sequence ID" value="KIH70029.1"/>
    <property type="molecule type" value="Genomic_DNA"/>
</dbReference>
<dbReference type="InterPro" id="IPR021866">
    <property type="entry name" value="SpoIIAA-like"/>
</dbReference>
<dbReference type="EMBL" id="JABEVU030000001">
    <property type="protein sequence ID" value="MDB0581331.1"/>
    <property type="molecule type" value="Genomic_DNA"/>
</dbReference>
<name>A0A0C2HEG2_9STAP</name>
<evidence type="ECO:0000313" key="1">
    <source>
        <dbReference type="EMBL" id="KIH70029.1"/>
    </source>
</evidence>
<evidence type="ECO:0000313" key="2">
    <source>
        <dbReference type="EMBL" id="MDB0581331.1"/>
    </source>
</evidence>
<evidence type="ECO:0000313" key="3">
    <source>
        <dbReference type="Proteomes" id="UP000031546"/>
    </source>
</evidence>
<evidence type="ECO:0000313" key="4">
    <source>
        <dbReference type="Proteomes" id="UP000527860"/>
    </source>
</evidence>
<organism evidence="1 3">
    <name type="scientific">Salinicoccus roseus</name>
    <dbReference type="NCBI Taxonomy" id="45670"/>
    <lineage>
        <taxon>Bacteria</taxon>
        <taxon>Bacillati</taxon>
        <taxon>Bacillota</taxon>
        <taxon>Bacilli</taxon>
        <taxon>Bacillales</taxon>
        <taxon>Staphylococcaceae</taxon>
        <taxon>Salinicoccus</taxon>
    </lineage>
</organism>
<sequence>MMKLEETEYPNVVYIEVDGKVTEEDAEKSEAFIKEHYGNEKKLNAMVYIKDMGGTDLGGILKGSLIDIKHWEQYGKFALIANPAWIEGGAAVADVMPGIEVRQFDKAQIDEAWEWLQK</sequence>
<dbReference type="GeneID" id="77846082"/>
<reference evidence="2" key="3">
    <citation type="submission" date="2020-04" db="EMBL/GenBank/DDBJ databases">
        <authorList>
            <person name="Tanveer F."/>
            <person name="Xie Y."/>
            <person name="Shinwari Z.K."/>
        </authorList>
    </citation>
    <scope>NUCLEOTIDE SEQUENCE</scope>
    <source>
        <strain evidence="2">MOSEL-ME25</strain>
    </source>
</reference>
<dbReference type="SUPFAM" id="SSF52091">
    <property type="entry name" value="SpoIIaa-like"/>
    <property type="match status" value="1"/>
</dbReference>
<reference evidence="2 4" key="4">
    <citation type="submission" date="2022-12" db="EMBL/GenBank/DDBJ databases">
        <title>Genome analysis and biological profiling of marine Salinicoccus roseus MOSEL-ME25.</title>
        <authorList>
            <person name="Mirza F.T."/>
            <person name="Xie Y."/>
            <person name="Shinwari Z.K."/>
        </authorList>
    </citation>
    <scope>NUCLEOTIDE SEQUENCE [LARGE SCALE GENOMIC DNA]</scope>
    <source>
        <strain evidence="2 4">MOSEL-ME25</strain>
    </source>
</reference>
<dbReference type="Proteomes" id="UP000031546">
    <property type="component" value="Unassembled WGS sequence"/>
</dbReference>
<dbReference type="Proteomes" id="UP000527860">
    <property type="component" value="Unassembled WGS sequence"/>
</dbReference>
<dbReference type="STRING" id="45670.SN16_11015"/>
<reference evidence="4" key="2">
    <citation type="submission" date="2020-04" db="EMBL/GenBank/DDBJ databases">
        <title>Genome analysis and biological profiling of marine Cellulosimicrobium funkei MOSEL-ME6.</title>
        <authorList>
            <person name="Tanveer F."/>
            <person name="Xie Y."/>
            <person name="Shinwari Z.K."/>
        </authorList>
    </citation>
    <scope>NUCLEOTIDE SEQUENCE [LARGE SCALE GENOMIC DNA]</scope>
    <source>
        <strain evidence="4">MOSEL-ME25</strain>
    </source>
</reference>
<dbReference type="Pfam" id="PF11964">
    <property type="entry name" value="SpoIIAA-like"/>
    <property type="match status" value="1"/>
</dbReference>
<keyword evidence="4" id="KW-1185">Reference proteome</keyword>
<reference evidence="1 3" key="1">
    <citation type="submission" date="2015-01" db="EMBL/GenBank/DDBJ databases">
        <title>Genome sequences of high lactate-tolerant strain Salinicoccus roseus W12 with industrial interest.</title>
        <authorList>
            <person name="Wang H."/>
            <person name="Yu B."/>
        </authorList>
    </citation>
    <scope>NUCLEOTIDE SEQUENCE [LARGE SCALE GENOMIC DNA]</scope>
    <source>
        <strain evidence="1 3">W12</strain>
    </source>
</reference>
<proteinExistence type="predicted"/>
<gene>
    <name evidence="2" type="ORF">F7P68_0012430</name>
    <name evidence="1" type="ORF">SN16_11015</name>
</gene>
<dbReference type="RefSeq" id="WP_040106670.1">
    <property type="nucleotide sequence ID" value="NZ_JABEVU030000001.1"/>
</dbReference>
<dbReference type="InterPro" id="IPR036513">
    <property type="entry name" value="STAS_dom_sf"/>
</dbReference>